<evidence type="ECO:0000313" key="7">
    <source>
        <dbReference type="EMBL" id="KYH34885.1"/>
    </source>
</evidence>
<organism evidence="7 8">
    <name type="scientific">Clostridium tepidiprofundi DSM 19306</name>
    <dbReference type="NCBI Taxonomy" id="1121338"/>
    <lineage>
        <taxon>Bacteria</taxon>
        <taxon>Bacillati</taxon>
        <taxon>Bacillota</taxon>
        <taxon>Clostridia</taxon>
        <taxon>Eubacteriales</taxon>
        <taxon>Clostridiaceae</taxon>
        <taxon>Clostridium</taxon>
    </lineage>
</organism>
<dbReference type="InterPro" id="IPR036852">
    <property type="entry name" value="Peptidase_S8/S53_dom_sf"/>
</dbReference>
<dbReference type="RefSeq" id="WP_066824012.1">
    <property type="nucleotide sequence ID" value="NZ_LTBA01000009.1"/>
</dbReference>
<dbReference type="AlphaFoldDB" id="A0A151B4P8"/>
<feature type="active site" description="Charge relay system" evidence="5">
    <location>
        <position position="125"/>
    </location>
</feature>
<dbReference type="PRINTS" id="PR00723">
    <property type="entry name" value="SUBTILISIN"/>
</dbReference>
<evidence type="ECO:0000256" key="4">
    <source>
        <dbReference type="ARBA" id="ARBA00022825"/>
    </source>
</evidence>
<proteinExistence type="inferred from homology"/>
<evidence type="ECO:0000259" key="6">
    <source>
        <dbReference type="Pfam" id="PF00082"/>
    </source>
</evidence>
<evidence type="ECO:0000256" key="1">
    <source>
        <dbReference type="ARBA" id="ARBA00011073"/>
    </source>
</evidence>
<dbReference type="GO" id="GO:0006508">
    <property type="term" value="P:proteolysis"/>
    <property type="evidence" value="ECO:0007669"/>
    <property type="project" value="UniProtKB-KW"/>
</dbReference>
<dbReference type="SUPFAM" id="SSF52743">
    <property type="entry name" value="Subtilisin-like"/>
    <property type="match status" value="1"/>
</dbReference>
<accession>A0A151B4P8</accession>
<dbReference type="PROSITE" id="PS00136">
    <property type="entry name" value="SUBTILASE_ASP"/>
    <property type="match status" value="1"/>
</dbReference>
<dbReference type="PROSITE" id="PS51892">
    <property type="entry name" value="SUBTILASE"/>
    <property type="match status" value="1"/>
</dbReference>
<gene>
    <name evidence="7" type="primary">aprX_1</name>
    <name evidence="7" type="ORF">CLTEP_12070</name>
</gene>
<dbReference type="PANTHER" id="PTHR43806">
    <property type="entry name" value="PEPTIDASE S8"/>
    <property type="match status" value="1"/>
</dbReference>
<dbReference type="Proteomes" id="UP000075531">
    <property type="component" value="Unassembled WGS sequence"/>
</dbReference>
<keyword evidence="3 5" id="KW-0378">Hydrolase</keyword>
<dbReference type="PANTHER" id="PTHR43806:SF11">
    <property type="entry name" value="CEREVISIN-RELATED"/>
    <property type="match status" value="1"/>
</dbReference>
<dbReference type="STRING" id="1121338.CLTEP_12070"/>
<sequence>MFSFKNKLDPYLYYALQDKLYKDFRVIITCRTLLEKIEKKILSMKCQVIRTIPSINSISAILSPRTIERLLEYPEVKYIGIDKYAFICAVPDKRKKINYKSMLNKITLNNKTTITGKNIGIGIVDTGVFPHIDLISNKNKIKKFLDLINGYHYPYDDNGHGTFISGIICSSGISSKGQYKGISPGSHLYSIKAFNNLGKGFISDILFAINILINEALENNIKIICLPFETLYYDKFILSLFQCLFNKAIDNGIVVIVPSGNNTNEFNSMTGISILPNCITVGGLINSNTPYNYSSLGNYTKTKKPDVSALCNNICSLKTDTKYIPERNGVKLYPHHMTEHYTYYSGTSCAAAYVSGICALLYEYNPNLNYKDILSLLKLSCRQLDIQKSLQGAGIVDISKIFK</sequence>
<feature type="active site" description="Charge relay system" evidence="5">
    <location>
        <position position="160"/>
    </location>
</feature>
<reference evidence="7 8" key="1">
    <citation type="submission" date="2016-02" db="EMBL/GenBank/DDBJ databases">
        <title>Genome sequence of Clostridium tepidiprofundi DSM 19306.</title>
        <authorList>
            <person name="Poehlein A."/>
            <person name="Daniel R."/>
        </authorList>
    </citation>
    <scope>NUCLEOTIDE SEQUENCE [LARGE SCALE GENOMIC DNA]</scope>
    <source>
        <strain evidence="7 8">DSM 19306</strain>
    </source>
</reference>
<name>A0A151B4P8_9CLOT</name>
<dbReference type="GO" id="GO:0004252">
    <property type="term" value="F:serine-type endopeptidase activity"/>
    <property type="evidence" value="ECO:0007669"/>
    <property type="project" value="UniProtKB-UniRule"/>
</dbReference>
<dbReference type="InterPro" id="IPR050131">
    <property type="entry name" value="Peptidase_S8_subtilisin-like"/>
</dbReference>
<evidence type="ECO:0000313" key="8">
    <source>
        <dbReference type="Proteomes" id="UP000075531"/>
    </source>
</evidence>
<dbReference type="OrthoDB" id="9798386at2"/>
<dbReference type="InterPro" id="IPR023827">
    <property type="entry name" value="Peptidase_S8_Asp-AS"/>
</dbReference>
<dbReference type="InterPro" id="IPR022398">
    <property type="entry name" value="Peptidase_S8_His-AS"/>
</dbReference>
<evidence type="ECO:0000256" key="3">
    <source>
        <dbReference type="ARBA" id="ARBA00022801"/>
    </source>
</evidence>
<feature type="active site" description="Charge relay system" evidence="5">
    <location>
        <position position="348"/>
    </location>
</feature>
<dbReference type="InterPro" id="IPR000209">
    <property type="entry name" value="Peptidase_S8/S53_dom"/>
</dbReference>
<comment type="caution">
    <text evidence="7">The sequence shown here is derived from an EMBL/GenBank/DDBJ whole genome shotgun (WGS) entry which is preliminary data.</text>
</comment>
<comment type="similarity">
    <text evidence="1 5">Belongs to the peptidase S8 family.</text>
</comment>
<protein>
    <submittedName>
        <fullName evidence="7">Serine protease AprX</fullName>
        <ecNumber evidence="7">3.4.21.-</ecNumber>
    </submittedName>
</protein>
<keyword evidence="8" id="KW-1185">Reference proteome</keyword>
<keyword evidence="2 5" id="KW-0645">Protease</keyword>
<dbReference type="InterPro" id="IPR015500">
    <property type="entry name" value="Peptidase_S8_subtilisin-rel"/>
</dbReference>
<dbReference type="PATRIC" id="fig|1121338.3.peg.1239"/>
<feature type="domain" description="Peptidase S8/S53" evidence="6">
    <location>
        <begin position="116"/>
        <end position="394"/>
    </location>
</feature>
<evidence type="ECO:0000256" key="2">
    <source>
        <dbReference type="ARBA" id="ARBA00022670"/>
    </source>
</evidence>
<dbReference type="Pfam" id="PF00082">
    <property type="entry name" value="Peptidase_S8"/>
    <property type="match status" value="1"/>
</dbReference>
<keyword evidence="4 5" id="KW-0720">Serine protease</keyword>
<evidence type="ECO:0000256" key="5">
    <source>
        <dbReference type="PROSITE-ProRule" id="PRU01240"/>
    </source>
</evidence>
<dbReference type="PROSITE" id="PS00137">
    <property type="entry name" value="SUBTILASE_HIS"/>
    <property type="match status" value="1"/>
</dbReference>
<dbReference type="EMBL" id="LTBA01000009">
    <property type="protein sequence ID" value="KYH34885.1"/>
    <property type="molecule type" value="Genomic_DNA"/>
</dbReference>
<dbReference type="Gene3D" id="3.40.50.200">
    <property type="entry name" value="Peptidase S8/S53 domain"/>
    <property type="match status" value="1"/>
</dbReference>
<dbReference type="EC" id="3.4.21.-" evidence="7"/>